<evidence type="ECO:0000256" key="3">
    <source>
        <dbReference type="ARBA" id="ARBA00022679"/>
    </source>
</evidence>
<keyword evidence="6" id="KW-0443">Lipid metabolism</keyword>
<dbReference type="PANTHER" id="PTHR11157:SF17">
    <property type="entry name" value="ELONGATION OF VERY LONG CHAIN FATTY ACIDS PROTEIN 6"/>
    <property type="match status" value="1"/>
</dbReference>
<dbReference type="PANTHER" id="PTHR11157">
    <property type="entry name" value="FATTY ACID ACYL TRANSFERASE-RELATED"/>
    <property type="match status" value="1"/>
</dbReference>
<keyword evidence="2" id="KW-0444">Lipid biosynthesis</keyword>
<dbReference type="GO" id="GO:0030148">
    <property type="term" value="P:sphingolipid biosynthetic process"/>
    <property type="evidence" value="ECO:0007669"/>
    <property type="project" value="TreeGrafter"/>
</dbReference>
<feature type="transmembrane region" description="Helical" evidence="8">
    <location>
        <begin position="222"/>
        <end position="240"/>
    </location>
</feature>
<dbReference type="GO" id="GO:0016020">
    <property type="term" value="C:membrane"/>
    <property type="evidence" value="ECO:0007669"/>
    <property type="project" value="UniProtKB-SubCell"/>
</dbReference>
<dbReference type="GO" id="GO:0009922">
    <property type="term" value="F:fatty acid elongase activity"/>
    <property type="evidence" value="ECO:0007669"/>
    <property type="project" value="InterPro"/>
</dbReference>
<keyword evidence="7 8" id="KW-0472">Membrane</keyword>
<reference evidence="9" key="1">
    <citation type="submission" date="2018-10" db="EMBL/GenBank/DDBJ databases">
        <title>Hidden diversity of soil giant viruses.</title>
        <authorList>
            <person name="Schulz F."/>
            <person name="Alteio L."/>
            <person name="Goudeau D."/>
            <person name="Ryan E.M."/>
            <person name="Malmstrom R.R."/>
            <person name="Blanchard J."/>
            <person name="Woyke T."/>
        </authorList>
    </citation>
    <scope>NUCLEOTIDE SEQUENCE</scope>
    <source>
        <strain evidence="9">HAV1</strain>
    </source>
</reference>
<evidence type="ECO:0000256" key="5">
    <source>
        <dbReference type="ARBA" id="ARBA00022989"/>
    </source>
</evidence>
<dbReference type="InterPro" id="IPR002076">
    <property type="entry name" value="ELO_fam"/>
</dbReference>
<gene>
    <name evidence="9" type="ORF">Harvfovirus1_19</name>
</gene>
<keyword evidence="4 8" id="KW-0812">Transmembrane</keyword>
<evidence type="ECO:0000256" key="1">
    <source>
        <dbReference type="ARBA" id="ARBA00004141"/>
    </source>
</evidence>
<comment type="subcellular location">
    <subcellularLocation>
        <location evidence="1">Membrane</location>
        <topology evidence="1">Multi-pass membrane protein</topology>
    </subcellularLocation>
</comment>
<evidence type="ECO:0000256" key="8">
    <source>
        <dbReference type="SAM" id="Phobius"/>
    </source>
</evidence>
<evidence type="ECO:0000256" key="4">
    <source>
        <dbReference type="ARBA" id="ARBA00022692"/>
    </source>
</evidence>
<dbReference type="EMBL" id="MK072243">
    <property type="protein sequence ID" value="AYV80394.1"/>
    <property type="molecule type" value="Genomic_DNA"/>
</dbReference>
<evidence type="ECO:0000313" key="9">
    <source>
        <dbReference type="EMBL" id="AYV80394.1"/>
    </source>
</evidence>
<organism evidence="9">
    <name type="scientific">Harvfovirus sp</name>
    <dbReference type="NCBI Taxonomy" id="2487768"/>
    <lineage>
        <taxon>Viruses</taxon>
        <taxon>Varidnaviria</taxon>
        <taxon>Bamfordvirae</taxon>
        <taxon>Nucleocytoviricota</taxon>
        <taxon>Megaviricetes</taxon>
        <taxon>Imitervirales</taxon>
        <taxon>Mimiviridae</taxon>
        <taxon>Klosneuvirinae</taxon>
    </lineage>
</organism>
<proteinExistence type="predicted"/>
<dbReference type="GO" id="GO:0034625">
    <property type="term" value="P:fatty acid elongation, monounsaturated fatty acid"/>
    <property type="evidence" value="ECO:0007669"/>
    <property type="project" value="TreeGrafter"/>
</dbReference>
<keyword evidence="5 8" id="KW-1133">Transmembrane helix</keyword>
<sequence length="251" mass="29435">MIFILVEQCLHKLDEHQYQMGTIESKDFNWTRDGVTFFRNHRNKIWANILLYIPIAHATNGKKKIHPNVLKCWNLALCIFNTVGTYKTIPFLLKFNNVCDTTYLENSAISKWVYYFNLSKLVELWDILLIDRVSKEHLYHHLMTLLYVFHSSLIENHSGIWNSGPNYFAHSIMYLHLFLKGLGVASPLKKFVGVSQLIEMIIGISVQLLTFHCSTHNRFNTGLGLCMYVSYLYLFGRLYFQKKENKTDIKI</sequence>
<evidence type="ECO:0000256" key="2">
    <source>
        <dbReference type="ARBA" id="ARBA00022516"/>
    </source>
</evidence>
<dbReference type="GO" id="GO:0042761">
    <property type="term" value="P:very long-chain fatty acid biosynthetic process"/>
    <property type="evidence" value="ECO:0007669"/>
    <property type="project" value="TreeGrafter"/>
</dbReference>
<keyword evidence="3" id="KW-0808">Transferase</keyword>
<dbReference type="GO" id="GO:0034626">
    <property type="term" value="P:fatty acid elongation, polyunsaturated fatty acid"/>
    <property type="evidence" value="ECO:0007669"/>
    <property type="project" value="TreeGrafter"/>
</dbReference>
<dbReference type="Pfam" id="PF01151">
    <property type="entry name" value="ELO"/>
    <property type="match status" value="1"/>
</dbReference>
<evidence type="ECO:0000256" key="6">
    <source>
        <dbReference type="ARBA" id="ARBA00023098"/>
    </source>
</evidence>
<dbReference type="GO" id="GO:0019367">
    <property type="term" value="P:fatty acid elongation, saturated fatty acid"/>
    <property type="evidence" value="ECO:0007669"/>
    <property type="project" value="TreeGrafter"/>
</dbReference>
<protein>
    <submittedName>
        <fullName evidence="9">Putative fatty acid elongase</fullName>
    </submittedName>
</protein>
<accession>A0A3G5A1L7</accession>
<evidence type="ECO:0000256" key="7">
    <source>
        <dbReference type="ARBA" id="ARBA00023136"/>
    </source>
</evidence>
<name>A0A3G5A1L7_9VIRU</name>